<evidence type="ECO:0000256" key="1">
    <source>
        <dbReference type="SAM" id="MobiDB-lite"/>
    </source>
</evidence>
<dbReference type="Proteomes" id="UP000499080">
    <property type="component" value="Unassembled WGS sequence"/>
</dbReference>
<comment type="caution">
    <text evidence="2">The sequence shown here is derived from an EMBL/GenBank/DDBJ whole genome shotgun (WGS) entry which is preliminary data.</text>
</comment>
<evidence type="ECO:0000313" key="4">
    <source>
        <dbReference type="Proteomes" id="UP000499080"/>
    </source>
</evidence>
<organism evidence="2 4">
    <name type="scientific">Araneus ventricosus</name>
    <name type="common">Orbweaver spider</name>
    <name type="synonym">Epeira ventricosa</name>
    <dbReference type="NCBI Taxonomy" id="182803"/>
    <lineage>
        <taxon>Eukaryota</taxon>
        <taxon>Metazoa</taxon>
        <taxon>Ecdysozoa</taxon>
        <taxon>Arthropoda</taxon>
        <taxon>Chelicerata</taxon>
        <taxon>Arachnida</taxon>
        <taxon>Araneae</taxon>
        <taxon>Araneomorphae</taxon>
        <taxon>Entelegynae</taxon>
        <taxon>Araneoidea</taxon>
        <taxon>Araneidae</taxon>
        <taxon>Araneus</taxon>
    </lineage>
</organism>
<reference evidence="2 4" key="1">
    <citation type="journal article" date="2019" name="Sci. Rep.">
        <title>Orb-weaving spider Araneus ventricosus genome elucidates the spidroin gene catalogue.</title>
        <authorList>
            <person name="Kono N."/>
            <person name="Nakamura H."/>
            <person name="Ohtoshi R."/>
            <person name="Moran D.A.P."/>
            <person name="Shinohara A."/>
            <person name="Yoshida Y."/>
            <person name="Fujiwara M."/>
            <person name="Mori M."/>
            <person name="Tomita M."/>
            <person name="Arakawa K."/>
        </authorList>
    </citation>
    <scope>NUCLEOTIDE SEQUENCE [LARGE SCALE GENOMIC DNA]</scope>
</reference>
<feature type="region of interest" description="Disordered" evidence="1">
    <location>
        <begin position="79"/>
        <end position="102"/>
    </location>
</feature>
<keyword evidence="4" id="KW-1185">Reference proteome</keyword>
<protein>
    <submittedName>
        <fullName evidence="2">Uncharacterized protein</fullName>
    </submittedName>
</protein>
<accession>A0A4Y2EM13</accession>
<proteinExistence type="predicted"/>
<dbReference type="EMBL" id="BGPR01093076">
    <property type="protein sequence ID" value="GBM29589.1"/>
    <property type="molecule type" value="Genomic_DNA"/>
</dbReference>
<sequence>MKDWWYLRINATEAEVALMRQDWQHIKPAKSGVLTSQQVQIWWLPTDLAVFKCRQSWRFSATSASVALIRKYRIGKQKLERRTEHSEQRTLSDRSDSRATPE</sequence>
<dbReference type="AlphaFoldDB" id="A0A4Y2EM13"/>
<evidence type="ECO:0000313" key="2">
    <source>
        <dbReference type="EMBL" id="GBM29577.1"/>
    </source>
</evidence>
<evidence type="ECO:0000313" key="3">
    <source>
        <dbReference type="EMBL" id="GBM29589.1"/>
    </source>
</evidence>
<name>A0A4Y2EM13_ARAVE</name>
<dbReference type="EMBL" id="BGPR01093073">
    <property type="protein sequence ID" value="GBM29577.1"/>
    <property type="molecule type" value="Genomic_DNA"/>
</dbReference>
<gene>
    <name evidence="2" type="ORF">AVEN_41384_1</name>
    <name evidence="3" type="ORF">AVEN_64977_1</name>
</gene>